<keyword evidence="1" id="KW-0175">Coiled coil</keyword>
<dbReference type="Gene3D" id="1.10.1660.10">
    <property type="match status" value="1"/>
</dbReference>
<dbReference type="Proteomes" id="UP001321861">
    <property type="component" value="Chromosome"/>
</dbReference>
<sequence>MTTTITALAKELGVNRSQIQQIVQKRLKEKPNKDQSGRYVLSPENIAEIKQCLQEPVGKKDNKSAAELKAKDQQIFELNQQMDKLQSITFAQADELKELQDRLIKMEQQIKNLKNRTLWQRIRNTEINE</sequence>
<gene>
    <name evidence="2" type="ORF">XA3_19060</name>
</gene>
<accession>A0AAU9DAP5</accession>
<keyword evidence="3" id="KW-1185">Reference proteome</keyword>
<dbReference type="AlphaFoldDB" id="A0AAU9DAP5"/>
<dbReference type="InterPro" id="IPR009061">
    <property type="entry name" value="DNA-bd_dom_put_sf"/>
</dbReference>
<protein>
    <recommendedName>
        <fullName evidence="4">Replication protein RepB</fullName>
    </recommendedName>
</protein>
<evidence type="ECO:0000313" key="2">
    <source>
        <dbReference type="EMBL" id="BDR59465.1"/>
    </source>
</evidence>
<organism evidence="2 3">
    <name type="scientific">Xylocopilactobacillus apicola</name>
    <dbReference type="NCBI Taxonomy" id="2932184"/>
    <lineage>
        <taxon>Bacteria</taxon>
        <taxon>Bacillati</taxon>
        <taxon>Bacillota</taxon>
        <taxon>Bacilli</taxon>
        <taxon>Lactobacillales</taxon>
        <taxon>Lactobacillaceae</taxon>
        <taxon>Xylocopilactobacillus</taxon>
    </lineage>
</organism>
<feature type="coiled-coil region" evidence="1">
    <location>
        <begin position="68"/>
        <end position="116"/>
    </location>
</feature>
<dbReference type="KEGG" id="xap:XA3_19060"/>
<dbReference type="SUPFAM" id="SSF46955">
    <property type="entry name" value="Putative DNA-binding domain"/>
    <property type="match status" value="1"/>
</dbReference>
<evidence type="ECO:0000256" key="1">
    <source>
        <dbReference type="SAM" id="Coils"/>
    </source>
</evidence>
<dbReference type="RefSeq" id="WP_317635256.1">
    <property type="nucleotide sequence ID" value="NZ_AP026802.1"/>
</dbReference>
<evidence type="ECO:0000313" key="3">
    <source>
        <dbReference type="Proteomes" id="UP001321861"/>
    </source>
</evidence>
<name>A0AAU9DAP5_9LACO</name>
<evidence type="ECO:0008006" key="4">
    <source>
        <dbReference type="Google" id="ProtNLM"/>
    </source>
</evidence>
<reference evidence="2 3" key="1">
    <citation type="journal article" date="2023" name="Microbiol. Spectr.">
        <title>Symbiosis of Carpenter Bees with Uncharacterized Lactic Acid Bacteria Showing NAD Auxotrophy.</title>
        <authorList>
            <person name="Kawasaki S."/>
            <person name="Ozawa K."/>
            <person name="Mori T."/>
            <person name="Yamamoto A."/>
            <person name="Ito M."/>
            <person name="Ohkuma M."/>
            <person name="Sakamoto M."/>
            <person name="Matsutani M."/>
        </authorList>
    </citation>
    <scope>NUCLEOTIDE SEQUENCE [LARGE SCALE GENOMIC DNA]</scope>
    <source>
        <strain evidence="2 3">XA3</strain>
    </source>
</reference>
<dbReference type="EMBL" id="AP026802">
    <property type="protein sequence ID" value="BDR59465.1"/>
    <property type="molecule type" value="Genomic_DNA"/>
</dbReference>
<proteinExistence type="predicted"/>